<evidence type="ECO:0000259" key="3">
    <source>
        <dbReference type="PROSITE" id="PS50222"/>
    </source>
</evidence>
<protein>
    <recommendedName>
        <fullName evidence="3">EF-hand domain-containing protein</fullName>
    </recommendedName>
</protein>
<dbReference type="SUPFAM" id="SSF47473">
    <property type="entry name" value="EF-hand"/>
    <property type="match status" value="1"/>
</dbReference>
<gene>
    <name evidence="4" type="ORF">EVOR1521_LOCUS3684</name>
</gene>
<dbReference type="GO" id="GO:0005509">
    <property type="term" value="F:calcium ion binding"/>
    <property type="evidence" value="ECO:0007669"/>
    <property type="project" value="InterPro"/>
</dbReference>
<feature type="domain" description="EF-hand" evidence="3">
    <location>
        <begin position="21"/>
        <end position="56"/>
    </location>
</feature>
<dbReference type="PROSITE" id="PS00018">
    <property type="entry name" value="EF_HAND_1"/>
    <property type="match status" value="1"/>
</dbReference>
<comment type="caution">
    <text evidence="4">The sequence shown here is derived from an EMBL/GenBank/DDBJ whole genome shotgun (WGS) entry which is preliminary data.</text>
</comment>
<dbReference type="PROSITE" id="PS50222">
    <property type="entry name" value="EF_HAND_2"/>
    <property type="match status" value="1"/>
</dbReference>
<dbReference type="InterPro" id="IPR002048">
    <property type="entry name" value="EF_hand_dom"/>
</dbReference>
<dbReference type="Proteomes" id="UP001178507">
    <property type="component" value="Unassembled WGS sequence"/>
</dbReference>
<evidence type="ECO:0000313" key="5">
    <source>
        <dbReference type="Proteomes" id="UP001178507"/>
    </source>
</evidence>
<proteinExistence type="predicted"/>
<dbReference type="InterPro" id="IPR011992">
    <property type="entry name" value="EF-hand-dom_pair"/>
</dbReference>
<evidence type="ECO:0000313" key="4">
    <source>
        <dbReference type="EMBL" id="CAJ1374049.1"/>
    </source>
</evidence>
<keyword evidence="1" id="KW-0106">Calcium</keyword>
<dbReference type="Gene3D" id="1.10.238.10">
    <property type="entry name" value="EF-hand"/>
    <property type="match status" value="1"/>
</dbReference>
<organism evidence="4 5">
    <name type="scientific">Effrenium voratum</name>
    <dbReference type="NCBI Taxonomy" id="2562239"/>
    <lineage>
        <taxon>Eukaryota</taxon>
        <taxon>Sar</taxon>
        <taxon>Alveolata</taxon>
        <taxon>Dinophyceae</taxon>
        <taxon>Suessiales</taxon>
        <taxon>Symbiodiniaceae</taxon>
        <taxon>Effrenium</taxon>
    </lineage>
</organism>
<dbReference type="InterPro" id="IPR018247">
    <property type="entry name" value="EF_Hand_1_Ca_BS"/>
</dbReference>
<sequence length="166" mass="18812">MGNMPFCELCQGQVRDGLDAAIRDMIIRLFELYDLNGDGVISAEEMYKVDLAALAGHMDAVQEEEKQEVRRRVEMKFHQMHGDLTPVHLSMYKAYMDRWLKEMEPSDRNARFLIIEGVLIEARAGRQMVEEERCAALPTLLTSIPQPQTGAEYSPSRKVAGRPLAG</sequence>
<dbReference type="EMBL" id="CAUJNA010000227">
    <property type="protein sequence ID" value="CAJ1374049.1"/>
    <property type="molecule type" value="Genomic_DNA"/>
</dbReference>
<evidence type="ECO:0000256" key="1">
    <source>
        <dbReference type="ARBA" id="ARBA00022837"/>
    </source>
</evidence>
<evidence type="ECO:0000256" key="2">
    <source>
        <dbReference type="SAM" id="MobiDB-lite"/>
    </source>
</evidence>
<keyword evidence="5" id="KW-1185">Reference proteome</keyword>
<dbReference type="AlphaFoldDB" id="A0AA36HT75"/>
<reference evidence="4" key="1">
    <citation type="submission" date="2023-08" db="EMBL/GenBank/DDBJ databases">
        <authorList>
            <person name="Chen Y."/>
            <person name="Shah S."/>
            <person name="Dougan E. K."/>
            <person name="Thang M."/>
            <person name="Chan C."/>
        </authorList>
    </citation>
    <scope>NUCLEOTIDE SEQUENCE</scope>
</reference>
<dbReference type="Pfam" id="PF13202">
    <property type="entry name" value="EF-hand_5"/>
    <property type="match status" value="1"/>
</dbReference>
<feature type="region of interest" description="Disordered" evidence="2">
    <location>
        <begin position="145"/>
        <end position="166"/>
    </location>
</feature>
<name>A0AA36HT75_9DINO</name>
<accession>A0AA36HT75</accession>